<comment type="caution">
    <text evidence="5">The sequence shown here is derived from an EMBL/GenBank/DDBJ whole genome shotgun (WGS) entry which is preliminary data.</text>
</comment>
<keyword evidence="2" id="KW-0812">Transmembrane</keyword>
<feature type="signal peptide" evidence="3">
    <location>
        <begin position="1"/>
        <end position="20"/>
    </location>
</feature>
<feature type="region of interest" description="Disordered" evidence="1">
    <location>
        <begin position="143"/>
        <end position="164"/>
    </location>
</feature>
<dbReference type="InterPro" id="IPR002889">
    <property type="entry name" value="WSC_carb-bd"/>
</dbReference>
<organism evidence="5 6">
    <name type="scientific">[Emmonsia] crescens</name>
    <dbReference type="NCBI Taxonomy" id="73230"/>
    <lineage>
        <taxon>Eukaryota</taxon>
        <taxon>Fungi</taxon>
        <taxon>Dikarya</taxon>
        <taxon>Ascomycota</taxon>
        <taxon>Pezizomycotina</taxon>
        <taxon>Eurotiomycetes</taxon>
        <taxon>Eurotiomycetidae</taxon>
        <taxon>Onygenales</taxon>
        <taxon>Ajellomycetaceae</taxon>
        <taxon>Emergomyces</taxon>
    </lineage>
</organism>
<gene>
    <name evidence="5" type="ORF">EMCG_04992</name>
</gene>
<reference evidence="6" key="1">
    <citation type="journal article" date="2015" name="PLoS Genet.">
        <title>The dynamic genome and transcriptome of the human fungal pathogen Blastomyces and close relative Emmonsia.</title>
        <authorList>
            <person name="Munoz J.F."/>
            <person name="Gauthier G.M."/>
            <person name="Desjardins C.A."/>
            <person name="Gallo J.E."/>
            <person name="Holder J."/>
            <person name="Sullivan T.D."/>
            <person name="Marty A.J."/>
            <person name="Carmen J.C."/>
            <person name="Chen Z."/>
            <person name="Ding L."/>
            <person name="Gujja S."/>
            <person name="Magrini V."/>
            <person name="Misas E."/>
            <person name="Mitreva M."/>
            <person name="Priest M."/>
            <person name="Saif S."/>
            <person name="Whiston E.A."/>
            <person name="Young S."/>
            <person name="Zeng Q."/>
            <person name="Goldman W.E."/>
            <person name="Mardis E.R."/>
            <person name="Taylor J.W."/>
            <person name="McEwen J.G."/>
            <person name="Clay O.K."/>
            <person name="Klein B.S."/>
            <person name="Cuomo C.A."/>
        </authorList>
    </citation>
    <scope>NUCLEOTIDE SEQUENCE [LARGE SCALE GENOMIC DNA]</scope>
    <source>
        <strain evidence="6">UAMH 3008</strain>
    </source>
</reference>
<feature type="compositionally biased region" description="Low complexity" evidence="1">
    <location>
        <begin position="145"/>
        <end position="159"/>
    </location>
</feature>
<dbReference type="Proteomes" id="UP000034164">
    <property type="component" value="Unassembled WGS sequence"/>
</dbReference>
<evidence type="ECO:0000313" key="6">
    <source>
        <dbReference type="Proteomes" id="UP000034164"/>
    </source>
</evidence>
<evidence type="ECO:0000256" key="3">
    <source>
        <dbReference type="SAM" id="SignalP"/>
    </source>
</evidence>
<keyword evidence="2" id="KW-0472">Membrane</keyword>
<dbReference type="OrthoDB" id="2019572at2759"/>
<evidence type="ECO:0000313" key="5">
    <source>
        <dbReference type="EMBL" id="KKZ60281.1"/>
    </source>
</evidence>
<keyword evidence="3" id="KW-0732">Signal</keyword>
<feature type="transmembrane region" description="Helical" evidence="2">
    <location>
        <begin position="183"/>
        <end position="204"/>
    </location>
</feature>
<protein>
    <recommendedName>
        <fullName evidence="4">WSC domain-containing protein</fullName>
    </recommendedName>
</protein>
<evidence type="ECO:0000259" key="4">
    <source>
        <dbReference type="PROSITE" id="PS51212"/>
    </source>
</evidence>
<dbReference type="Pfam" id="PF01822">
    <property type="entry name" value="WSC"/>
    <property type="match status" value="1"/>
</dbReference>
<dbReference type="VEuPathDB" id="FungiDB:EMCG_04992"/>
<feature type="chain" id="PRO_5002545818" description="WSC domain-containing protein" evidence="3">
    <location>
        <begin position="21"/>
        <end position="281"/>
    </location>
</feature>
<dbReference type="EMBL" id="LCZI01001562">
    <property type="protein sequence ID" value="KKZ60281.1"/>
    <property type="molecule type" value="Genomic_DNA"/>
</dbReference>
<name>A0A0G2J6S2_9EURO</name>
<proteinExistence type="predicted"/>
<dbReference type="AlphaFoldDB" id="A0A0G2J6S2"/>
<dbReference type="SMART" id="SM00321">
    <property type="entry name" value="WSC"/>
    <property type="match status" value="1"/>
</dbReference>
<feature type="domain" description="WSC" evidence="4">
    <location>
        <begin position="42"/>
        <end position="131"/>
    </location>
</feature>
<sequence length="281" mass="30095">MKSFAYQAVILAVLIGIGSTDPVRVIRQAKPPPAEDLINVNKTTDKGCYKSSIPLKDIGEYTWQSSGHCQQECVKLKKSVMALFGGSNCYCGDQLPRESDKTKMAECLVKCDGWPLETCGGHDAFHVFLTGFVQERFIPVLGGKSTTESTSSTQTSSVSKNPGETVVVTASGEPAKGPNKAGIAAGVVVGIVALGAIIGGGFFLMKHKKRKAAEEEHRRNATISSFVSGGKPLSSQHTSLSDSRLDPSIMSQRRQSNGSLADDQDFSRRILKVTNPDGSHY</sequence>
<accession>A0A0G2J6S2</accession>
<evidence type="ECO:0000256" key="2">
    <source>
        <dbReference type="SAM" id="Phobius"/>
    </source>
</evidence>
<keyword evidence="2" id="KW-1133">Transmembrane helix</keyword>
<feature type="compositionally biased region" description="Polar residues" evidence="1">
    <location>
        <begin position="249"/>
        <end position="259"/>
    </location>
</feature>
<dbReference type="PROSITE" id="PS51212">
    <property type="entry name" value="WSC"/>
    <property type="match status" value="1"/>
</dbReference>
<feature type="compositionally biased region" description="Polar residues" evidence="1">
    <location>
        <begin position="221"/>
        <end position="242"/>
    </location>
</feature>
<evidence type="ECO:0000256" key="1">
    <source>
        <dbReference type="SAM" id="MobiDB-lite"/>
    </source>
</evidence>
<feature type="region of interest" description="Disordered" evidence="1">
    <location>
        <begin position="213"/>
        <end position="281"/>
    </location>
</feature>